<dbReference type="PRINTS" id="PR01790">
    <property type="entry name" value="SMP30FAMILY"/>
</dbReference>
<keyword evidence="15" id="KW-0862">Zinc</keyword>
<protein>
    <recommendedName>
        <fullName evidence="8">Regucalcin</fullName>
        <ecNumber evidence="7">3.1.1.17</ecNumber>
    </recommendedName>
    <alternativeName>
        <fullName evidence="13">Gluconolactonase</fullName>
    </alternativeName>
</protein>
<evidence type="ECO:0000313" key="19">
    <source>
        <dbReference type="Proteomes" id="UP000683360"/>
    </source>
</evidence>
<feature type="binding site" evidence="15">
    <location>
        <position position="176"/>
    </location>
    <ligand>
        <name>substrate</name>
    </ligand>
</feature>
<keyword evidence="12" id="KW-0106">Calcium</keyword>
<evidence type="ECO:0000256" key="2">
    <source>
        <dbReference type="ARBA" id="ARBA00001913"/>
    </source>
</evidence>
<keyword evidence="9" id="KW-0963">Cytoplasm</keyword>
<comment type="subcellular location">
    <subcellularLocation>
        <location evidence="5">Cytoplasm</location>
    </subcellularLocation>
</comment>
<dbReference type="SUPFAM" id="SSF63829">
    <property type="entry name" value="Calcium-dependent phosphotriesterase"/>
    <property type="match status" value="1"/>
</dbReference>
<feature type="binding site" evidence="15">
    <location>
        <position position="194"/>
    </location>
    <ligand>
        <name>substrate</name>
    </ligand>
</feature>
<dbReference type="GO" id="GO:0019853">
    <property type="term" value="P:L-ascorbic acid biosynthetic process"/>
    <property type="evidence" value="ECO:0007669"/>
    <property type="project" value="TreeGrafter"/>
</dbReference>
<comment type="catalytic activity">
    <reaction evidence="1">
        <text>D-glucono-1,5-lactone + H2O = D-gluconate + H(+)</text>
        <dbReference type="Rhea" id="RHEA:10440"/>
        <dbReference type="ChEBI" id="CHEBI:15377"/>
        <dbReference type="ChEBI" id="CHEBI:15378"/>
        <dbReference type="ChEBI" id="CHEBI:16217"/>
        <dbReference type="ChEBI" id="CHEBI:18391"/>
        <dbReference type="EC" id="3.1.1.17"/>
    </reaction>
</comment>
<dbReference type="InterPro" id="IPR005511">
    <property type="entry name" value="SMP-30"/>
</dbReference>
<keyword evidence="11 18" id="KW-0378">Hydrolase</keyword>
<evidence type="ECO:0000259" key="17">
    <source>
        <dbReference type="Pfam" id="PF08450"/>
    </source>
</evidence>
<dbReference type="GO" id="GO:0004341">
    <property type="term" value="F:gluconolactonase activity"/>
    <property type="evidence" value="ECO:0007669"/>
    <property type="project" value="UniProtKB-EC"/>
</dbReference>
<evidence type="ECO:0000256" key="11">
    <source>
        <dbReference type="ARBA" id="ARBA00022801"/>
    </source>
</evidence>
<keyword evidence="10 15" id="KW-0479">Metal-binding</keyword>
<comment type="cofactor">
    <cofactor evidence="2">
        <name>Ca(2+)</name>
        <dbReference type="ChEBI" id="CHEBI:29108"/>
    </cofactor>
</comment>
<comment type="similarity">
    <text evidence="6">Belongs to the SMP-30/CGR1 family.</text>
</comment>
<keyword evidence="16" id="KW-0812">Transmembrane</keyword>
<gene>
    <name evidence="18" type="ORF">MEDL_36043</name>
</gene>
<evidence type="ECO:0000256" key="3">
    <source>
        <dbReference type="ARBA" id="ARBA00001936"/>
    </source>
</evidence>
<dbReference type="GO" id="GO:0005509">
    <property type="term" value="F:calcium ion binding"/>
    <property type="evidence" value="ECO:0007669"/>
    <property type="project" value="InterPro"/>
</dbReference>
<dbReference type="InterPro" id="IPR011042">
    <property type="entry name" value="6-blade_b-propeller_TolB-like"/>
</dbReference>
<feature type="binding site" evidence="15">
    <location>
        <position position="275"/>
    </location>
    <ligand>
        <name>a divalent metal cation</name>
        <dbReference type="ChEBI" id="CHEBI:60240"/>
    </ligand>
</feature>
<dbReference type="GO" id="GO:0005737">
    <property type="term" value="C:cytoplasm"/>
    <property type="evidence" value="ECO:0007669"/>
    <property type="project" value="UniProtKB-SubCell"/>
</dbReference>
<dbReference type="EMBL" id="CAJPWZ010001767">
    <property type="protein sequence ID" value="CAG2222885.1"/>
    <property type="molecule type" value="Genomic_DNA"/>
</dbReference>
<keyword evidence="16" id="KW-0472">Membrane</keyword>
<evidence type="ECO:0000313" key="18">
    <source>
        <dbReference type="EMBL" id="CAG2222885.1"/>
    </source>
</evidence>
<dbReference type="GO" id="GO:0030234">
    <property type="term" value="F:enzyme regulator activity"/>
    <property type="evidence" value="ECO:0007669"/>
    <property type="project" value="InterPro"/>
</dbReference>
<keyword evidence="16" id="KW-1133">Transmembrane helix</keyword>
<evidence type="ECO:0000256" key="6">
    <source>
        <dbReference type="ARBA" id="ARBA00008853"/>
    </source>
</evidence>
<evidence type="ECO:0000256" key="13">
    <source>
        <dbReference type="ARBA" id="ARBA00032464"/>
    </source>
</evidence>
<evidence type="ECO:0000256" key="15">
    <source>
        <dbReference type="PIRSR" id="PIRSR605511-2"/>
    </source>
</evidence>
<evidence type="ECO:0000256" key="14">
    <source>
        <dbReference type="PIRSR" id="PIRSR605511-1"/>
    </source>
</evidence>
<evidence type="ECO:0000256" key="12">
    <source>
        <dbReference type="ARBA" id="ARBA00022837"/>
    </source>
</evidence>
<evidence type="ECO:0000256" key="4">
    <source>
        <dbReference type="ARBA" id="ARBA00001946"/>
    </source>
</evidence>
<feature type="binding site" evidence="15">
    <location>
        <position position="223"/>
    </location>
    <ligand>
        <name>a divalent metal cation</name>
        <dbReference type="ChEBI" id="CHEBI:60240"/>
    </ligand>
</feature>
<dbReference type="PRINTS" id="PR01791">
    <property type="entry name" value="REGUCALCIN"/>
</dbReference>
<evidence type="ECO:0000256" key="10">
    <source>
        <dbReference type="ARBA" id="ARBA00022723"/>
    </source>
</evidence>
<dbReference type="AlphaFoldDB" id="A0A8S3SRE5"/>
<evidence type="ECO:0000256" key="5">
    <source>
        <dbReference type="ARBA" id="ARBA00004496"/>
    </source>
</evidence>
<feature type="active site" description="Proton donor/acceptor" evidence="14">
    <location>
        <position position="275"/>
    </location>
</feature>
<dbReference type="InterPro" id="IPR013658">
    <property type="entry name" value="SGL"/>
</dbReference>
<evidence type="ECO:0000256" key="16">
    <source>
        <dbReference type="SAM" id="Phobius"/>
    </source>
</evidence>
<feature type="binding site" evidence="15">
    <location>
        <position position="92"/>
    </location>
    <ligand>
        <name>a divalent metal cation</name>
        <dbReference type="ChEBI" id="CHEBI:60240"/>
    </ligand>
</feature>
<feature type="transmembrane region" description="Helical" evidence="16">
    <location>
        <begin position="49"/>
        <end position="74"/>
    </location>
</feature>
<comment type="cofactor">
    <cofactor evidence="15">
        <name>Zn(2+)</name>
        <dbReference type="ChEBI" id="CHEBI:29105"/>
    </cofactor>
    <text evidence="15">Binds 1 divalent metal cation per subunit.</text>
</comment>
<sequence>MNASFGQQSAVNARRLALKLSLYVLIHVIQFGAGVVEAVWIAIEEPPIGVRYATVFIGATGGMMNGVVYLTVFFRNMSVEILLENIFTDIGEGPHWDEATQTLYFVDNIGQRVFSWNYKTKEVQKIQLDKYIGFIIPRANGGHVIGYGKTISTLDWDTKNVSLITEVDTNVVTNVNDAKCDTRGRLWFGTLGVEISADGKGSLYCLYTDGTVKKHMEKIAISNGLAWTSDNKRMYYIDSIPGKVYGMDYDIETGTFNNEQVIIDFKAIGTLGFPDGMTIDTEDKLWIACFNGGKVVRFDPDTGKQLQSIDFPAKRISSCCFGGPNYDELFVTCGRTAAPEEELKEFPLSGSLFRVTGLGVKGLKPSVYEG</sequence>
<dbReference type="Pfam" id="PF08450">
    <property type="entry name" value="SGL"/>
    <property type="match status" value="1"/>
</dbReference>
<dbReference type="FunFam" id="2.120.10.30:FF:000027">
    <property type="entry name" value="Regucalcin homologue"/>
    <property type="match status" value="1"/>
</dbReference>
<evidence type="ECO:0000256" key="9">
    <source>
        <dbReference type="ARBA" id="ARBA00022490"/>
    </source>
</evidence>
<comment type="caution">
    <text evidence="18">The sequence shown here is derived from an EMBL/GenBank/DDBJ whole genome shotgun (WGS) entry which is preliminary data.</text>
</comment>
<dbReference type="InterPro" id="IPR008367">
    <property type="entry name" value="Regucalcin"/>
</dbReference>
<evidence type="ECO:0000256" key="7">
    <source>
        <dbReference type="ARBA" id="ARBA00013227"/>
    </source>
</evidence>
<dbReference type="Gene3D" id="2.120.10.30">
    <property type="entry name" value="TolB, C-terminal domain"/>
    <property type="match status" value="1"/>
</dbReference>
<dbReference type="PANTHER" id="PTHR10907:SF47">
    <property type="entry name" value="REGUCALCIN"/>
    <property type="match status" value="1"/>
</dbReference>
<proteinExistence type="inferred from homology"/>
<name>A0A8S3SRE5_MYTED</name>
<dbReference type="Proteomes" id="UP000683360">
    <property type="component" value="Unassembled WGS sequence"/>
</dbReference>
<feature type="domain" description="SMP-30/Gluconolactonase/LRE-like region" evidence="17">
    <location>
        <begin position="90"/>
        <end position="333"/>
    </location>
</feature>
<comment type="cofactor">
    <cofactor evidence="4">
        <name>Mg(2+)</name>
        <dbReference type="ChEBI" id="CHEBI:18420"/>
    </cofactor>
</comment>
<evidence type="ECO:0000256" key="1">
    <source>
        <dbReference type="ARBA" id="ARBA00001589"/>
    </source>
</evidence>
<feature type="transmembrane region" description="Helical" evidence="16">
    <location>
        <begin position="20"/>
        <end position="43"/>
    </location>
</feature>
<evidence type="ECO:0000256" key="8">
    <source>
        <dbReference type="ARBA" id="ARBA00016808"/>
    </source>
</evidence>
<dbReference type="OrthoDB" id="423498at2759"/>
<comment type="cofactor">
    <cofactor evidence="3">
        <name>Mn(2+)</name>
        <dbReference type="ChEBI" id="CHEBI:29035"/>
    </cofactor>
</comment>
<organism evidence="18 19">
    <name type="scientific">Mytilus edulis</name>
    <name type="common">Blue mussel</name>
    <dbReference type="NCBI Taxonomy" id="6550"/>
    <lineage>
        <taxon>Eukaryota</taxon>
        <taxon>Metazoa</taxon>
        <taxon>Spiralia</taxon>
        <taxon>Lophotrochozoa</taxon>
        <taxon>Mollusca</taxon>
        <taxon>Bivalvia</taxon>
        <taxon>Autobranchia</taxon>
        <taxon>Pteriomorphia</taxon>
        <taxon>Mytilida</taxon>
        <taxon>Mytiloidea</taxon>
        <taxon>Mytilidae</taxon>
        <taxon>Mytilinae</taxon>
        <taxon>Mytilus</taxon>
    </lineage>
</organism>
<dbReference type="EC" id="3.1.1.17" evidence="7"/>
<reference evidence="18" key="1">
    <citation type="submission" date="2021-03" db="EMBL/GenBank/DDBJ databases">
        <authorList>
            <person name="Bekaert M."/>
        </authorList>
    </citation>
    <scope>NUCLEOTIDE SEQUENCE</scope>
</reference>
<accession>A0A8S3SRE5</accession>
<dbReference type="PANTHER" id="PTHR10907">
    <property type="entry name" value="REGUCALCIN"/>
    <property type="match status" value="1"/>
</dbReference>
<keyword evidence="19" id="KW-1185">Reference proteome</keyword>